<sequence length="258" mass="28811">MKFKIAIIGTGKVAWHFSTSLENAGHIITEVYGRDLAKARRLTSQLYDTDAQDHLDFTESAAEIFIVAVADDAISEVADAVLLPENSILVHTSGTVPLEVLGYSSAEHTGVVYPLQSFSLHRTVTWEEVPILLEAEDPDTLSKLKKLVKTLSAQHYVVRSKDRNAVHVAAVFASNFTNHMIRIAEEIMLRQGLDFEMIKPLIIEQISKCLELGPKAAQTGPASREDMETLENHHLFLQYNDQLAEIYRLISQDIIDSQ</sequence>
<protein>
    <submittedName>
        <fullName evidence="3">Rossmann-like and DUF2520 domain-containing protein</fullName>
    </submittedName>
</protein>
<dbReference type="SUPFAM" id="SSF48179">
    <property type="entry name" value="6-phosphogluconate dehydrogenase C-terminal domain-like"/>
    <property type="match status" value="1"/>
</dbReference>
<dbReference type="Gene3D" id="1.10.1040.20">
    <property type="entry name" value="ProC-like, C-terminal domain"/>
    <property type="match status" value="1"/>
</dbReference>
<gene>
    <name evidence="3" type="ORF">ACFPFU_00310</name>
</gene>
<dbReference type="Proteomes" id="UP001595818">
    <property type="component" value="Unassembled WGS sequence"/>
</dbReference>
<dbReference type="PANTHER" id="PTHR40459:SF1">
    <property type="entry name" value="CONSERVED HYPOTHETICAL ALANINE AND LEUCINE RICH PROTEIN"/>
    <property type="match status" value="1"/>
</dbReference>
<dbReference type="RefSeq" id="WP_377060369.1">
    <property type="nucleotide sequence ID" value="NZ_JBHSJJ010000001.1"/>
</dbReference>
<comment type="caution">
    <text evidence="3">The sequence shown here is derived from an EMBL/GenBank/DDBJ whole genome shotgun (WGS) entry which is preliminary data.</text>
</comment>
<dbReference type="SUPFAM" id="SSF51735">
    <property type="entry name" value="NAD(P)-binding Rossmann-fold domains"/>
    <property type="match status" value="1"/>
</dbReference>
<dbReference type="PANTHER" id="PTHR40459">
    <property type="entry name" value="CONSERVED HYPOTHETICAL ALANINE AND LEUCINE RICH PROTEIN"/>
    <property type="match status" value="1"/>
</dbReference>
<evidence type="ECO:0000313" key="3">
    <source>
        <dbReference type="EMBL" id="MFC4870110.1"/>
    </source>
</evidence>
<dbReference type="InterPro" id="IPR008927">
    <property type="entry name" value="6-PGluconate_DH-like_C_sf"/>
</dbReference>
<proteinExistence type="predicted"/>
<organism evidence="3 4">
    <name type="scientific">Negadavirga shengliensis</name>
    <dbReference type="NCBI Taxonomy" id="1389218"/>
    <lineage>
        <taxon>Bacteria</taxon>
        <taxon>Pseudomonadati</taxon>
        <taxon>Bacteroidota</taxon>
        <taxon>Cytophagia</taxon>
        <taxon>Cytophagales</taxon>
        <taxon>Cyclobacteriaceae</taxon>
        <taxon>Negadavirga</taxon>
    </lineage>
</organism>
<feature type="domain" description="DUF2520" evidence="2">
    <location>
        <begin position="129"/>
        <end position="253"/>
    </location>
</feature>
<keyword evidence="4" id="KW-1185">Reference proteome</keyword>
<accession>A0ABV9SUY7</accession>
<name>A0ABV9SUY7_9BACT</name>
<evidence type="ECO:0000259" key="2">
    <source>
        <dbReference type="Pfam" id="PF10728"/>
    </source>
</evidence>
<dbReference type="InterPro" id="IPR018931">
    <property type="entry name" value="DUF2520"/>
</dbReference>
<reference evidence="4" key="1">
    <citation type="journal article" date="2019" name="Int. J. Syst. Evol. Microbiol.">
        <title>The Global Catalogue of Microorganisms (GCM) 10K type strain sequencing project: providing services to taxonomists for standard genome sequencing and annotation.</title>
        <authorList>
            <consortium name="The Broad Institute Genomics Platform"/>
            <consortium name="The Broad Institute Genome Sequencing Center for Infectious Disease"/>
            <person name="Wu L."/>
            <person name="Ma J."/>
        </authorList>
    </citation>
    <scope>NUCLEOTIDE SEQUENCE [LARGE SCALE GENOMIC DNA]</scope>
    <source>
        <strain evidence="4">CGMCC 4.7466</strain>
    </source>
</reference>
<dbReference type="InterPro" id="IPR019665">
    <property type="entry name" value="OxRdtase/DH_put_Rossmann_dom"/>
</dbReference>
<dbReference type="Gene3D" id="3.40.50.720">
    <property type="entry name" value="NAD(P)-binding Rossmann-like Domain"/>
    <property type="match status" value="1"/>
</dbReference>
<evidence type="ECO:0000259" key="1">
    <source>
        <dbReference type="Pfam" id="PF10727"/>
    </source>
</evidence>
<dbReference type="InterPro" id="IPR037108">
    <property type="entry name" value="TM1727-like_C_sf"/>
</dbReference>
<evidence type="ECO:0000313" key="4">
    <source>
        <dbReference type="Proteomes" id="UP001595818"/>
    </source>
</evidence>
<dbReference type="InterPro" id="IPR036291">
    <property type="entry name" value="NAD(P)-bd_dom_sf"/>
</dbReference>
<dbReference type="Pfam" id="PF10727">
    <property type="entry name" value="Rossmann-like"/>
    <property type="match status" value="1"/>
</dbReference>
<dbReference type="Pfam" id="PF10728">
    <property type="entry name" value="DUF2520"/>
    <property type="match status" value="1"/>
</dbReference>
<dbReference type="EMBL" id="JBHSJJ010000001">
    <property type="protein sequence ID" value="MFC4870110.1"/>
    <property type="molecule type" value="Genomic_DNA"/>
</dbReference>
<feature type="domain" description="Putative oxidoreductase/dehydrogenase Rossmann-like" evidence="1">
    <location>
        <begin position="2"/>
        <end position="102"/>
    </location>
</feature>